<comment type="caution">
    <text evidence="1">The sequence shown here is derived from an EMBL/GenBank/DDBJ whole genome shotgun (WGS) entry which is preliminary data.</text>
</comment>
<organism evidence="1 2">
    <name type="scientific">Araneus ventricosus</name>
    <name type="common">Orbweaver spider</name>
    <name type="synonym">Epeira ventricosa</name>
    <dbReference type="NCBI Taxonomy" id="182803"/>
    <lineage>
        <taxon>Eukaryota</taxon>
        <taxon>Metazoa</taxon>
        <taxon>Ecdysozoa</taxon>
        <taxon>Arthropoda</taxon>
        <taxon>Chelicerata</taxon>
        <taxon>Arachnida</taxon>
        <taxon>Araneae</taxon>
        <taxon>Araneomorphae</taxon>
        <taxon>Entelegynae</taxon>
        <taxon>Araneoidea</taxon>
        <taxon>Araneidae</taxon>
        <taxon>Araneus</taxon>
    </lineage>
</organism>
<name>A0A4Y2UYR6_ARAVE</name>
<dbReference type="EMBL" id="BGPR01041791">
    <property type="protein sequence ID" value="GBO18145.1"/>
    <property type="molecule type" value="Genomic_DNA"/>
</dbReference>
<sequence>MVKGDLSSPLASLPCSVGYSCIKHPSKATGTRLAPVLCEYLGSVKQRRGWNEGQIMYVRYRHGPASYIHRFTFKHMTTRRAKKEIQFTMPKCQFTLSSI</sequence>
<dbReference type="Proteomes" id="UP000499080">
    <property type="component" value="Unassembled WGS sequence"/>
</dbReference>
<keyword evidence="2" id="KW-1185">Reference proteome</keyword>
<reference evidence="1 2" key="1">
    <citation type="journal article" date="2019" name="Sci. Rep.">
        <title>Orb-weaving spider Araneus ventricosus genome elucidates the spidroin gene catalogue.</title>
        <authorList>
            <person name="Kono N."/>
            <person name="Nakamura H."/>
            <person name="Ohtoshi R."/>
            <person name="Moran D.A.P."/>
            <person name="Shinohara A."/>
            <person name="Yoshida Y."/>
            <person name="Fujiwara M."/>
            <person name="Mori M."/>
            <person name="Tomita M."/>
            <person name="Arakawa K."/>
        </authorList>
    </citation>
    <scope>NUCLEOTIDE SEQUENCE [LARGE SCALE GENOMIC DNA]</scope>
</reference>
<proteinExistence type="predicted"/>
<evidence type="ECO:0000313" key="1">
    <source>
        <dbReference type="EMBL" id="GBO18145.1"/>
    </source>
</evidence>
<accession>A0A4Y2UYR6</accession>
<gene>
    <name evidence="1" type="ORF">AVEN_246645_1</name>
</gene>
<protein>
    <submittedName>
        <fullName evidence="1">Uncharacterized protein</fullName>
    </submittedName>
</protein>
<dbReference type="PROSITE" id="PS51257">
    <property type="entry name" value="PROKAR_LIPOPROTEIN"/>
    <property type="match status" value="1"/>
</dbReference>
<dbReference type="AlphaFoldDB" id="A0A4Y2UYR6"/>
<evidence type="ECO:0000313" key="2">
    <source>
        <dbReference type="Proteomes" id="UP000499080"/>
    </source>
</evidence>